<dbReference type="SUPFAM" id="SSF54285">
    <property type="entry name" value="MoaD/ThiS"/>
    <property type="match status" value="1"/>
</dbReference>
<evidence type="ECO:0000313" key="5">
    <source>
        <dbReference type="Proteomes" id="UP000677668"/>
    </source>
</evidence>
<dbReference type="InterPro" id="IPR012675">
    <property type="entry name" value="Beta-grasp_dom_sf"/>
</dbReference>
<dbReference type="InterPro" id="IPR016155">
    <property type="entry name" value="Mopterin_synth/thiamin_S_b"/>
</dbReference>
<gene>
    <name evidence="4" type="ORF">J8C05_08245</name>
</gene>
<dbReference type="Gene3D" id="3.10.20.30">
    <property type="match status" value="1"/>
</dbReference>
<reference evidence="4 5" key="1">
    <citation type="submission" date="2021-03" db="EMBL/GenBank/DDBJ databases">
        <title>Genomic and phenotypic characterization of Chloracidobacterium isolates provides evidence for multiple species.</title>
        <authorList>
            <person name="Saini M.K."/>
            <person name="Costas A.M.G."/>
            <person name="Tank M."/>
            <person name="Bryant D.A."/>
        </authorList>
    </citation>
    <scope>NUCLEOTIDE SEQUENCE [LARGE SCALE GENOMIC DNA]</scope>
    <source>
        <strain evidence="4 5">N</strain>
    </source>
</reference>
<keyword evidence="5" id="KW-1185">Reference proteome</keyword>
<evidence type="ECO:0000256" key="1">
    <source>
        <dbReference type="ARBA" id="ARBA00022741"/>
    </source>
</evidence>
<dbReference type="PANTHER" id="PTHR33359">
    <property type="entry name" value="MOLYBDOPTERIN SYNTHASE SULFUR CARRIER SUBUNIT"/>
    <property type="match status" value="1"/>
</dbReference>
<organism evidence="4 5">
    <name type="scientific">Chloracidobacterium sp. N</name>
    <dbReference type="NCBI Taxonomy" id="2821540"/>
    <lineage>
        <taxon>Bacteria</taxon>
        <taxon>Pseudomonadati</taxon>
        <taxon>Acidobacteriota</taxon>
        <taxon>Terriglobia</taxon>
        <taxon>Terriglobales</taxon>
        <taxon>Acidobacteriaceae</taxon>
        <taxon>Chloracidobacterium</taxon>
        <taxon>Chloracidobacterium aggregatum</taxon>
    </lineage>
</organism>
<evidence type="ECO:0000256" key="2">
    <source>
        <dbReference type="ARBA" id="ARBA00024200"/>
    </source>
</evidence>
<protein>
    <recommendedName>
        <fullName evidence="3">Molybdopterin synthase sulfur carrier subunit</fullName>
    </recommendedName>
</protein>
<dbReference type="InterPro" id="IPR044672">
    <property type="entry name" value="MOCS2A"/>
</dbReference>
<name>A0ABX8AYG0_9BACT</name>
<dbReference type="EMBL" id="CP072642">
    <property type="protein sequence ID" value="QUV93362.1"/>
    <property type="molecule type" value="Genomic_DNA"/>
</dbReference>
<evidence type="ECO:0000313" key="4">
    <source>
        <dbReference type="EMBL" id="QUV93362.1"/>
    </source>
</evidence>
<dbReference type="PANTHER" id="PTHR33359:SF1">
    <property type="entry name" value="MOLYBDOPTERIN SYNTHASE SULFUR CARRIER SUBUNIT"/>
    <property type="match status" value="1"/>
</dbReference>
<dbReference type="Proteomes" id="UP000677668">
    <property type="component" value="Chromosome 1"/>
</dbReference>
<dbReference type="RefSeq" id="WP_211421750.1">
    <property type="nucleotide sequence ID" value="NZ_CP072642.1"/>
</dbReference>
<keyword evidence="1" id="KW-0547">Nucleotide-binding</keyword>
<dbReference type="Pfam" id="PF02597">
    <property type="entry name" value="ThiS"/>
    <property type="match status" value="1"/>
</dbReference>
<dbReference type="InterPro" id="IPR003749">
    <property type="entry name" value="ThiS/MoaD-like"/>
</dbReference>
<evidence type="ECO:0000256" key="3">
    <source>
        <dbReference type="ARBA" id="ARBA00024247"/>
    </source>
</evidence>
<sequence length="85" mass="8883">MTDSTRLDIAVFGQCRALIGQPTASVQVRVPTTAAAVLAAVCRQYPQLAPFEGSLLVAVNEEYARPDTPIRAGDDVAVFPPIAGG</sequence>
<accession>A0ABX8AYG0</accession>
<proteinExistence type="inferred from homology"/>
<comment type="similarity">
    <text evidence="2">Belongs to the MoaD family.</text>
</comment>
<dbReference type="CDD" id="cd00754">
    <property type="entry name" value="Ubl_MoaD"/>
    <property type="match status" value="1"/>
</dbReference>